<dbReference type="HOGENOM" id="CLU_3004154_0_0_9"/>
<dbReference type="Gene3D" id="6.20.20.10">
    <property type="match status" value="1"/>
</dbReference>
<gene>
    <name evidence="1" type="primary">rtpA</name>
    <name evidence="1" type="ORF">MUS_0244</name>
</gene>
<reference evidence="1 2" key="1">
    <citation type="journal article" date="2012" name="J. Biotechnol.">
        <title>Genome sequence of the plant growth promoting strain Bacillus amyloliquefaciens subsp. plantarum B9601-Y2 and expression of mersacidin and other secondary metabolites.</title>
        <authorList>
            <person name="He P."/>
            <person name="Hao K."/>
            <person name="Blom J."/>
            <person name="Ruckert C."/>
            <person name="Vater J."/>
            <person name="Mao Z."/>
            <person name="Wu Y."/>
            <person name="Hou M."/>
            <person name="He P."/>
            <person name="He Y."/>
            <person name="Borriss R."/>
        </authorList>
    </citation>
    <scope>NUCLEOTIDE SEQUENCE [LARGE SCALE GENOMIC DNA]</scope>
    <source>
        <strain evidence="1">Y2</strain>
    </source>
</reference>
<evidence type="ECO:0000313" key="1">
    <source>
        <dbReference type="EMBL" id="AFJ60326.1"/>
    </source>
</evidence>
<dbReference type="AlphaFoldDB" id="I2C102"/>
<dbReference type="PATRIC" id="fig|1126211.3.peg.235"/>
<dbReference type="InterPro" id="IPR031538">
    <property type="entry name" value="Anti-TRAP"/>
</dbReference>
<evidence type="ECO:0000313" key="2">
    <source>
        <dbReference type="Proteomes" id="UP000002878"/>
    </source>
</evidence>
<sequence>MNGDGQTIKKGGIFMVIATDDLELTCPHCEGTGQEKEGTPCPKCGAKGVILTAQGNTLLHFIRKHID</sequence>
<dbReference type="EMBL" id="CP003332">
    <property type="protein sequence ID" value="AFJ60326.1"/>
    <property type="molecule type" value="Genomic_DNA"/>
</dbReference>
<protein>
    <submittedName>
        <fullName evidence="1">Tryptophan RNA-binding attenuator protein-inhibitory protein</fullName>
    </submittedName>
</protein>
<name>I2C102_BACAY</name>
<dbReference type="Proteomes" id="UP000002878">
    <property type="component" value="Chromosome"/>
</dbReference>
<dbReference type="KEGG" id="bqy:MUS_0244"/>
<dbReference type="Pfam" id="PF15777">
    <property type="entry name" value="Anti-TRAP"/>
    <property type="match status" value="1"/>
</dbReference>
<dbReference type="SUPFAM" id="SSF57938">
    <property type="entry name" value="DnaJ/Hsp40 cysteine-rich domain"/>
    <property type="match status" value="1"/>
</dbReference>
<proteinExistence type="predicted"/>
<accession>I2C102</accession>
<dbReference type="InterPro" id="IPR036410">
    <property type="entry name" value="HSP_DnaJ_Cys-rich_dom_sf"/>
</dbReference>
<organism evidence="1 2">
    <name type="scientific">Bacillus amyloliquefaciens (strain Y2)</name>
    <name type="common">Bacillus amyloliquefaciens subsp. plantarum (strain B9601-Y2)</name>
    <dbReference type="NCBI Taxonomy" id="1155777"/>
    <lineage>
        <taxon>Bacteria</taxon>
        <taxon>Bacillati</taxon>
        <taxon>Bacillota</taxon>
        <taxon>Bacilli</taxon>
        <taxon>Bacillales</taxon>
        <taxon>Bacillaceae</taxon>
        <taxon>Bacillus</taxon>
        <taxon>Bacillus amyloliquefaciens group</taxon>
    </lineage>
</organism>